<feature type="non-terminal residue" evidence="1">
    <location>
        <position position="1"/>
    </location>
</feature>
<name>A0AAD7ZDD1_DIPPU</name>
<keyword evidence="2" id="KW-1185">Reference proteome</keyword>
<evidence type="ECO:0000313" key="2">
    <source>
        <dbReference type="Proteomes" id="UP001233999"/>
    </source>
</evidence>
<sequence>HIIFSAWCMVKKVECSGSNCKCIFAPIKKEPTAAIYEGITQTTRWRTCISHPHDGSTRHCIIFQHLIGSIFGSSASRQQNKQPSNYNELVCSKFYFGGRTGFVAFAQHFHFIPTCPFPRIRIYYFKIYKSK</sequence>
<reference evidence="1" key="1">
    <citation type="journal article" date="2023" name="IScience">
        <title>Live-bearing cockroach genome reveals convergent evolutionary mechanisms linked to viviparity in insects and beyond.</title>
        <authorList>
            <person name="Fouks B."/>
            <person name="Harrison M.C."/>
            <person name="Mikhailova A.A."/>
            <person name="Marchal E."/>
            <person name="English S."/>
            <person name="Carruthers M."/>
            <person name="Jennings E.C."/>
            <person name="Chiamaka E.L."/>
            <person name="Frigard R.A."/>
            <person name="Pippel M."/>
            <person name="Attardo G.M."/>
            <person name="Benoit J.B."/>
            <person name="Bornberg-Bauer E."/>
            <person name="Tobe S.S."/>
        </authorList>
    </citation>
    <scope>NUCLEOTIDE SEQUENCE</scope>
    <source>
        <strain evidence="1">Stay&amp;Tobe</strain>
    </source>
</reference>
<accession>A0AAD7ZDD1</accession>
<feature type="non-terminal residue" evidence="1">
    <location>
        <position position="131"/>
    </location>
</feature>
<organism evidence="1 2">
    <name type="scientific">Diploptera punctata</name>
    <name type="common">Pacific beetle cockroach</name>
    <dbReference type="NCBI Taxonomy" id="6984"/>
    <lineage>
        <taxon>Eukaryota</taxon>
        <taxon>Metazoa</taxon>
        <taxon>Ecdysozoa</taxon>
        <taxon>Arthropoda</taxon>
        <taxon>Hexapoda</taxon>
        <taxon>Insecta</taxon>
        <taxon>Pterygota</taxon>
        <taxon>Neoptera</taxon>
        <taxon>Polyneoptera</taxon>
        <taxon>Dictyoptera</taxon>
        <taxon>Blattodea</taxon>
        <taxon>Blaberoidea</taxon>
        <taxon>Blaberidae</taxon>
        <taxon>Diplopterinae</taxon>
        <taxon>Diploptera</taxon>
    </lineage>
</organism>
<evidence type="ECO:0000313" key="1">
    <source>
        <dbReference type="EMBL" id="KAJ9578615.1"/>
    </source>
</evidence>
<comment type="caution">
    <text evidence="1">The sequence shown here is derived from an EMBL/GenBank/DDBJ whole genome shotgun (WGS) entry which is preliminary data.</text>
</comment>
<dbReference type="Proteomes" id="UP001233999">
    <property type="component" value="Unassembled WGS sequence"/>
</dbReference>
<dbReference type="AlphaFoldDB" id="A0AAD7ZDD1"/>
<protein>
    <submittedName>
        <fullName evidence="1">Uncharacterized protein</fullName>
    </submittedName>
</protein>
<dbReference type="EMBL" id="JASPKZ010008867">
    <property type="protein sequence ID" value="KAJ9578615.1"/>
    <property type="molecule type" value="Genomic_DNA"/>
</dbReference>
<gene>
    <name evidence="1" type="ORF">L9F63_005172</name>
</gene>
<reference evidence="1" key="2">
    <citation type="submission" date="2023-05" db="EMBL/GenBank/DDBJ databases">
        <authorList>
            <person name="Fouks B."/>
        </authorList>
    </citation>
    <scope>NUCLEOTIDE SEQUENCE</scope>
    <source>
        <strain evidence="1">Stay&amp;Tobe</strain>
        <tissue evidence="1">Testes</tissue>
    </source>
</reference>
<proteinExistence type="predicted"/>